<dbReference type="Proteomes" id="UP000712281">
    <property type="component" value="Unassembled WGS sequence"/>
</dbReference>
<accession>A0A8S9JPX4</accession>
<proteinExistence type="predicted"/>
<evidence type="ECO:0000313" key="2">
    <source>
        <dbReference type="Proteomes" id="UP000712281"/>
    </source>
</evidence>
<organism evidence="1 2">
    <name type="scientific">Brassica cretica</name>
    <name type="common">Mustard</name>
    <dbReference type="NCBI Taxonomy" id="69181"/>
    <lineage>
        <taxon>Eukaryota</taxon>
        <taxon>Viridiplantae</taxon>
        <taxon>Streptophyta</taxon>
        <taxon>Embryophyta</taxon>
        <taxon>Tracheophyta</taxon>
        <taxon>Spermatophyta</taxon>
        <taxon>Magnoliopsida</taxon>
        <taxon>eudicotyledons</taxon>
        <taxon>Gunneridae</taxon>
        <taxon>Pentapetalae</taxon>
        <taxon>rosids</taxon>
        <taxon>malvids</taxon>
        <taxon>Brassicales</taxon>
        <taxon>Brassicaceae</taxon>
        <taxon>Brassiceae</taxon>
        <taxon>Brassica</taxon>
    </lineage>
</organism>
<gene>
    <name evidence="1" type="ORF">F2Q68_00005083</name>
</gene>
<name>A0A8S9JPX4_BRACR</name>
<protein>
    <submittedName>
        <fullName evidence="1">Uncharacterized protein</fullName>
    </submittedName>
</protein>
<evidence type="ECO:0000313" key="1">
    <source>
        <dbReference type="EMBL" id="KAF2583507.1"/>
    </source>
</evidence>
<dbReference type="EMBL" id="QGKW02001660">
    <property type="protein sequence ID" value="KAF2583507.1"/>
    <property type="molecule type" value="Genomic_DNA"/>
</dbReference>
<reference evidence="1" key="1">
    <citation type="submission" date="2019-12" db="EMBL/GenBank/DDBJ databases">
        <title>Genome sequencing and annotation of Brassica cretica.</title>
        <authorList>
            <person name="Studholme D.J."/>
            <person name="Sarris P.F."/>
        </authorList>
    </citation>
    <scope>NUCLEOTIDE SEQUENCE</scope>
    <source>
        <strain evidence="1">PFS-001/15</strain>
        <tissue evidence="1">Leaf</tissue>
    </source>
</reference>
<comment type="caution">
    <text evidence="1">The sequence shown here is derived from an EMBL/GenBank/DDBJ whole genome shotgun (WGS) entry which is preliminary data.</text>
</comment>
<sequence>MARHPFPLPPVPRCDEPEACSNDLVTRRLLEYLRVVWELGDCGGAEALLGSLDRVWDPEVSVIGPGGRMRVQGFSFRSGDRIGTLVYLDPEVVWEPGAFEAVLEPGGLDPEIVVWNPKEPGSSSLDPEIFDWNLKIGGSHKDPVFLGNPKCFVLSQGPYSTFLGKTTTGTCLDFAFCRSEAGHYRVPMLYSASAGSH</sequence>
<dbReference type="AlphaFoldDB" id="A0A8S9JPX4"/>